<sequence>MLADAVTVGADKQIELTAVLWAAPEGGYCALNPETGTVSQGETEAEALANLTEATTLYLEEFPLALGQKPSVTTFRVADVA</sequence>
<dbReference type="Gene3D" id="3.30.160.250">
    <property type="match status" value="1"/>
</dbReference>
<dbReference type="EMBL" id="CAFAAJ010000132">
    <property type="protein sequence ID" value="CAB4814704.1"/>
    <property type="molecule type" value="Genomic_DNA"/>
</dbReference>
<evidence type="ECO:0000313" key="2">
    <source>
        <dbReference type="EMBL" id="CAB4995035.1"/>
    </source>
</evidence>
<accession>A0A6J6Z2A3</accession>
<dbReference type="AlphaFoldDB" id="A0A6J6Z2A3"/>
<dbReference type="InterPro" id="IPR035069">
    <property type="entry name" value="TTHA1013/TTHA0281-like"/>
</dbReference>
<evidence type="ECO:0000313" key="1">
    <source>
        <dbReference type="EMBL" id="CAB4814704.1"/>
    </source>
</evidence>
<organism evidence="1">
    <name type="scientific">freshwater metagenome</name>
    <dbReference type="NCBI Taxonomy" id="449393"/>
    <lineage>
        <taxon>unclassified sequences</taxon>
        <taxon>metagenomes</taxon>
        <taxon>ecological metagenomes</taxon>
    </lineage>
</organism>
<dbReference type="EMBL" id="CAFBON010000144">
    <property type="protein sequence ID" value="CAB4995035.1"/>
    <property type="molecule type" value="Genomic_DNA"/>
</dbReference>
<gene>
    <name evidence="1" type="ORF">UFOPK3001_01806</name>
    <name evidence="2" type="ORF">UFOPK3954_01405</name>
</gene>
<proteinExistence type="predicted"/>
<dbReference type="SUPFAM" id="SSF143100">
    <property type="entry name" value="TTHA1013/TTHA0281-like"/>
    <property type="match status" value="1"/>
</dbReference>
<reference evidence="1" key="1">
    <citation type="submission" date="2020-05" db="EMBL/GenBank/DDBJ databases">
        <authorList>
            <person name="Chiriac C."/>
            <person name="Salcher M."/>
            <person name="Ghai R."/>
            <person name="Kavagutti S V."/>
        </authorList>
    </citation>
    <scope>NUCLEOTIDE SEQUENCE</scope>
</reference>
<name>A0A6J6Z2A3_9ZZZZ</name>
<protein>
    <submittedName>
        <fullName evidence="1">Unannotated protein</fullName>
    </submittedName>
</protein>